<dbReference type="CDD" id="cd07185">
    <property type="entry name" value="OmpA_C-like"/>
    <property type="match status" value="1"/>
</dbReference>
<dbReference type="Gene3D" id="3.30.1330.60">
    <property type="entry name" value="OmpA-like domain"/>
    <property type="match status" value="1"/>
</dbReference>
<sequence>MFRRSLGRPWLIALLVIPLSFRRSLGLPWLIALVVIPLLIAVIGYGALDRPAATTGPTGALPTLTPPNKAEAPKLSLAPLSIVRNGNDVALSGNFPDDSDKSALIAALKKALGPGTNIIDQIIIDPKVDSLDFSNAGVLFKDSASILDFSLTVNGNTIILAGTTGSQDEKIAVERDAATTWSGVNVVDSLVVTGTASPGEPGSPPPPPAACPDLPSAINAVTGGQIAFGADGFSLTPADEQSLSQVAEQLKACPSARATINGYSDDNGTEAINIALSSQRAQKVADFLAGRGVPSGQLVVKGLGSVNPVVPNDTAGARAKNRRVEIVVS</sequence>
<evidence type="ECO:0000256" key="2">
    <source>
        <dbReference type="ARBA" id="ARBA00023136"/>
    </source>
</evidence>
<evidence type="ECO:0000313" key="6">
    <source>
        <dbReference type="EMBL" id="MEY8014676.1"/>
    </source>
</evidence>
<dbReference type="InterPro" id="IPR006665">
    <property type="entry name" value="OmpA-like"/>
</dbReference>
<dbReference type="InterPro" id="IPR050330">
    <property type="entry name" value="Bact_OuterMem_StrucFunc"/>
</dbReference>
<organism evidence="6 7">
    <name type="scientific">Mycobacterium servetii</name>
    <dbReference type="NCBI Taxonomy" id="3237418"/>
    <lineage>
        <taxon>Bacteria</taxon>
        <taxon>Bacillati</taxon>
        <taxon>Actinomycetota</taxon>
        <taxon>Actinomycetes</taxon>
        <taxon>Mycobacteriales</taxon>
        <taxon>Mycobacteriaceae</taxon>
        <taxon>Mycobacterium</taxon>
    </lineage>
</organism>
<dbReference type="PROSITE" id="PS51123">
    <property type="entry name" value="OMPA_2"/>
    <property type="match status" value="1"/>
</dbReference>
<dbReference type="EMBL" id="JBGEDP010000001">
    <property type="protein sequence ID" value="MEY8014676.1"/>
    <property type="molecule type" value="Genomic_DNA"/>
</dbReference>
<dbReference type="SUPFAM" id="SSF103088">
    <property type="entry name" value="OmpA-like"/>
    <property type="match status" value="1"/>
</dbReference>
<evidence type="ECO:0000313" key="7">
    <source>
        <dbReference type="Proteomes" id="UP001564760"/>
    </source>
</evidence>
<proteinExistence type="predicted"/>
<comment type="subcellular location">
    <subcellularLocation>
        <location evidence="1">Cell outer membrane</location>
    </subcellularLocation>
</comment>
<evidence type="ECO:0000256" key="3">
    <source>
        <dbReference type="ARBA" id="ARBA00023237"/>
    </source>
</evidence>
<evidence type="ECO:0000259" key="5">
    <source>
        <dbReference type="PROSITE" id="PS51123"/>
    </source>
</evidence>
<name>A0ABV4BWL1_9MYCO</name>
<dbReference type="Proteomes" id="UP001564760">
    <property type="component" value="Unassembled WGS sequence"/>
</dbReference>
<reference evidence="6 7" key="1">
    <citation type="submission" date="2024-08" db="EMBL/GenBank/DDBJ databases">
        <title>Mycobacterium servetensis sp. nov., a novel rapid-growing mycobacterial species recovered from a human patient in Zaragoza, Spain.</title>
        <authorList>
            <person name="Tristancho-Baro A.I."/>
            <person name="Buenestado-Serrano S."/>
            <person name="Garcia De Viedma D."/>
            <person name="Milagro-Beamonte A."/>
            <person name="Burillo N."/>
            <person name="Sanz S."/>
            <person name="Lopez-Calleja A.I."/>
            <person name="Penas-Utrilla D."/>
            <person name="Guardingo M."/>
            <person name="Garcia M.J."/>
            <person name="Vinuelas-Bayon J."/>
        </authorList>
    </citation>
    <scope>NUCLEOTIDE SEQUENCE [LARGE SCALE GENOMIC DNA]</scope>
    <source>
        <strain evidence="7">HUMS_12744610</strain>
    </source>
</reference>
<comment type="caution">
    <text evidence="6">The sequence shown here is derived from an EMBL/GenBank/DDBJ whole genome shotgun (WGS) entry which is preliminary data.</text>
</comment>
<dbReference type="InterPro" id="IPR036737">
    <property type="entry name" value="OmpA-like_sf"/>
</dbReference>
<dbReference type="Pfam" id="PF21923">
    <property type="entry name" value="BON_like"/>
    <property type="match status" value="1"/>
</dbReference>
<dbReference type="Gene3D" id="3.40.1520.20">
    <property type="match status" value="1"/>
</dbReference>
<keyword evidence="2 4" id="KW-0472">Membrane</keyword>
<dbReference type="InterPro" id="IPR054121">
    <property type="entry name" value="ArfA_BON-like"/>
</dbReference>
<dbReference type="Pfam" id="PF00691">
    <property type="entry name" value="OmpA"/>
    <property type="match status" value="1"/>
</dbReference>
<keyword evidence="7" id="KW-1185">Reference proteome</keyword>
<dbReference type="PRINTS" id="PR01021">
    <property type="entry name" value="OMPADOMAIN"/>
</dbReference>
<dbReference type="InterPro" id="IPR006664">
    <property type="entry name" value="OMP_bac"/>
</dbReference>
<keyword evidence="3" id="KW-0998">Cell outer membrane</keyword>
<dbReference type="PRINTS" id="PR01023">
    <property type="entry name" value="NAFLGMOTY"/>
</dbReference>
<protein>
    <submittedName>
        <fullName evidence="6">OmpA family protein</fullName>
    </submittedName>
</protein>
<dbReference type="PANTHER" id="PTHR30329:SF21">
    <property type="entry name" value="LIPOPROTEIN YIAD-RELATED"/>
    <property type="match status" value="1"/>
</dbReference>
<feature type="domain" description="OmpA-like" evidence="5">
    <location>
        <begin position="215"/>
        <end position="329"/>
    </location>
</feature>
<accession>A0ABV4BWL1</accession>
<gene>
    <name evidence="6" type="ORF">AB8998_06465</name>
</gene>
<dbReference type="PANTHER" id="PTHR30329">
    <property type="entry name" value="STATOR ELEMENT OF FLAGELLAR MOTOR COMPLEX"/>
    <property type="match status" value="1"/>
</dbReference>
<evidence type="ECO:0000256" key="4">
    <source>
        <dbReference type="PROSITE-ProRule" id="PRU00473"/>
    </source>
</evidence>
<evidence type="ECO:0000256" key="1">
    <source>
        <dbReference type="ARBA" id="ARBA00004442"/>
    </source>
</evidence>